<dbReference type="RefSeq" id="WP_103431125.1">
    <property type="nucleotide sequence ID" value="NZ_PPXF01000044.1"/>
</dbReference>
<dbReference type="OrthoDB" id="9888247at2"/>
<dbReference type="AlphaFoldDB" id="A0A2S3ZEI4"/>
<evidence type="ECO:0000256" key="1">
    <source>
        <dbReference type="SAM" id="MobiDB-lite"/>
    </source>
</evidence>
<dbReference type="Proteomes" id="UP000237104">
    <property type="component" value="Unassembled WGS sequence"/>
</dbReference>
<gene>
    <name evidence="2" type="ORF">C3B59_09460</name>
</gene>
<protein>
    <submittedName>
        <fullName evidence="2">Uncharacterized protein</fullName>
    </submittedName>
</protein>
<organism evidence="2 3">
    <name type="scientific">Cryobacterium zongtaii</name>
    <dbReference type="NCBI Taxonomy" id="1259217"/>
    <lineage>
        <taxon>Bacteria</taxon>
        <taxon>Bacillati</taxon>
        <taxon>Actinomycetota</taxon>
        <taxon>Actinomycetes</taxon>
        <taxon>Micrococcales</taxon>
        <taxon>Microbacteriaceae</taxon>
        <taxon>Cryobacterium</taxon>
    </lineage>
</organism>
<accession>A0A2S3ZEI4</accession>
<name>A0A2S3ZEI4_9MICO</name>
<feature type="region of interest" description="Disordered" evidence="1">
    <location>
        <begin position="176"/>
        <end position="212"/>
    </location>
</feature>
<sequence length="212" mass="23060">MTDTLTPFKELANLYSEGFGILAGMTDQAIKRTLSERQVTRDGRHNPPVFHGCVREAILMDKVGLAALEEHGMTVLGGVSDSLNVRLAGRTGVITLTHQPRKLYAESFSLGDGLFPANAGRPCLFYAKSFAGLRKFSLVETTTPKDDFFIHGVEVIDQIEIAPVTVIESIVADPETANDHDNLDDLFAEDSETEKSTENDADDYNPGEASAV</sequence>
<evidence type="ECO:0000313" key="3">
    <source>
        <dbReference type="Proteomes" id="UP000237104"/>
    </source>
</evidence>
<comment type="caution">
    <text evidence="2">The sequence shown here is derived from an EMBL/GenBank/DDBJ whole genome shotgun (WGS) entry which is preliminary data.</text>
</comment>
<evidence type="ECO:0000313" key="2">
    <source>
        <dbReference type="EMBL" id="POH64933.1"/>
    </source>
</evidence>
<dbReference type="EMBL" id="PPXF01000044">
    <property type="protein sequence ID" value="POH64933.1"/>
    <property type="molecule type" value="Genomic_DNA"/>
</dbReference>
<reference evidence="2 3" key="1">
    <citation type="submission" date="2018-01" db="EMBL/GenBank/DDBJ databases">
        <title>Cryobacterium sp. nov., from glaciers in China.</title>
        <authorList>
            <person name="Liu Q."/>
            <person name="Xin Y.-H."/>
        </authorList>
    </citation>
    <scope>NUCLEOTIDE SEQUENCE [LARGE SCALE GENOMIC DNA]</scope>
    <source>
        <strain evidence="2 3">TMB1-8</strain>
    </source>
</reference>
<proteinExistence type="predicted"/>